<dbReference type="EMBL" id="QGMK01001491">
    <property type="protein sequence ID" value="TVY68650.1"/>
    <property type="molecule type" value="Genomic_DNA"/>
</dbReference>
<proteinExistence type="predicted"/>
<dbReference type="OrthoDB" id="10250282at2759"/>
<feature type="domain" description="CN hydrolase" evidence="1">
    <location>
        <begin position="1"/>
        <end position="135"/>
    </location>
</feature>
<dbReference type="Pfam" id="PF00795">
    <property type="entry name" value="CN_hydrolase"/>
    <property type="match status" value="1"/>
</dbReference>
<dbReference type="Proteomes" id="UP000469558">
    <property type="component" value="Unassembled WGS sequence"/>
</dbReference>
<dbReference type="InterPro" id="IPR036526">
    <property type="entry name" value="C-N_Hydrolase_sf"/>
</dbReference>
<dbReference type="GO" id="GO:0016787">
    <property type="term" value="F:hydrolase activity"/>
    <property type="evidence" value="ECO:0007669"/>
    <property type="project" value="UniProtKB-KW"/>
</dbReference>
<dbReference type="SUPFAM" id="SSF56317">
    <property type="entry name" value="Carbon-nitrogen hydrolase"/>
    <property type="match status" value="1"/>
</dbReference>
<evidence type="ECO:0000313" key="3">
    <source>
        <dbReference type="Proteomes" id="UP000469558"/>
    </source>
</evidence>
<dbReference type="AlphaFoldDB" id="A0A8T9BXL4"/>
<sequence>MDLKDGPRARESDTFEEGMEIPKPFETPVGLVGLLICFDLRFPEVGLSQKRQGAQIITYSSAFTVPTGKAHWEILLRARAIETQAYVVAAAQAGWHNEKRVSYGHSLVISPWGNVVAELGGEFNGPEIATAVIDLSLVKSIRAQVPLKRRTDVYPEV</sequence>
<evidence type="ECO:0000313" key="2">
    <source>
        <dbReference type="EMBL" id="TVY68650.1"/>
    </source>
</evidence>
<accession>A0A8T9BXL4</accession>
<comment type="caution">
    <text evidence="2">The sequence shown here is derived from an EMBL/GenBank/DDBJ whole genome shotgun (WGS) entry which is preliminary data.</text>
</comment>
<dbReference type="PANTHER" id="PTHR23088">
    <property type="entry name" value="NITRILASE-RELATED"/>
    <property type="match status" value="1"/>
</dbReference>
<gene>
    <name evidence="2" type="primary">nit2_0</name>
    <name evidence="2" type="ORF">LSUE1_G004987</name>
</gene>
<dbReference type="Gene3D" id="3.60.110.10">
    <property type="entry name" value="Carbon-nitrogen hydrolase"/>
    <property type="match status" value="1"/>
</dbReference>
<keyword evidence="2" id="KW-0378">Hydrolase</keyword>
<organism evidence="2 3">
    <name type="scientific">Lachnellula suecica</name>
    <dbReference type="NCBI Taxonomy" id="602035"/>
    <lineage>
        <taxon>Eukaryota</taxon>
        <taxon>Fungi</taxon>
        <taxon>Dikarya</taxon>
        <taxon>Ascomycota</taxon>
        <taxon>Pezizomycotina</taxon>
        <taxon>Leotiomycetes</taxon>
        <taxon>Helotiales</taxon>
        <taxon>Lachnaceae</taxon>
        <taxon>Lachnellula</taxon>
    </lineage>
</organism>
<dbReference type="PANTHER" id="PTHR23088:SF27">
    <property type="entry name" value="DEAMINATED GLUTATHIONE AMIDASE"/>
    <property type="match status" value="1"/>
</dbReference>
<protein>
    <submittedName>
        <fullName evidence="2">Putative hydrolase nit2</fullName>
    </submittedName>
</protein>
<keyword evidence="3" id="KW-1185">Reference proteome</keyword>
<evidence type="ECO:0000259" key="1">
    <source>
        <dbReference type="PROSITE" id="PS50263"/>
    </source>
</evidence>
<dbReference type="InterPro" id="IPR003010">
    <property type="entry name" value="C-N_Hydrolase"/>
</dbReference>
<dbReference type="PROSITE" id="PS50263">
    <property type="entry name" value="CN_HYDROLASE"/>
    <property type="match status" value="1"/>
</dbReference>
<reference evidence="2 3" key="1">
    <citation type="submission" date="2018-05" db="EMBL/GenBank/DDBJ databases">
        <title>Genome sequencing and assembly of the regulated plant pathogen Lachnellula willkommii and related sister species for the development of diagnostic species identification markers.</title>
        <authorList>
            <person name="Giroux E."/>
            <person name="Bilodeau G."/>
        </authorList>
    </citation>
    <scope>NUCLEOTIDE SEQUENCE [LARGE SCALE GENOMIC DNA]</scope>
    <source>
        <strain evidence="2 3">CBS 268.59</strain>
    </source>
</reference>
<name>A0A8T9BXL4_9HELO</name>